<accession>A0A8H3TR03</accession>
<name>A0A8H3TR03_9TREE</name>
<organism evidence="1 2">
    <name type="scientific">Naganishia liquefaciens</name>
    <dbReference type="NCBI Taxonomy" id="104408"/>
    <lineage>
        <taxon>Eukaryota</taxon>
        <taxon>Fungi</taxon>
        <taxon>Dikarya</taxon>
        <taxon>Basidiomycota</taxon>
        <taxon>Agaricomycotina</taxon>
        <taxon>Tremellomycetes</taxon>
        <taxon>Filobasidiales</taxon>
        <taxon>Filobasidiaceae</taxon>
        <taxon>Naganishia</taxon>
    </lineage>
</organism>
<gene>
    <name evidence="1" type="ORF">NliqN6_1695</name>
</gene>
<proteinExistence type="predicted"/>
<dbReference type="Proteomes" id="UP000620104">
    <property type="component" value="Unassembled WGS sequence"/>
</dbReference>
<dbReference type="AlphaFoldDB" id="A0A8H3TR03"/>
<comment type="caution">
    <text evidence="1">The sequence shown here is derived from an EMBL/GenBank/DDBJ whole genome shotgun (WGS) entry which is preliminary data.</text>
</comment>
<sequence length="164" mass="18725">MPFQLIADNATLLRHTIFDLHAPTISVLVGSVDWAKTNGEPFLALYNTRDGGYSGYCFIGDPSLVGAEGQKTYDWLPEEASGQDLTLFLERRMQMTYDRVDPCRTKRVDKKTVAALAIKLQQERQLYQQKQERWELVESLATQDDVQADEETAHGFEYQISFVN</sequence>
<dbReference type="EMBL" id="BLZA01000011">
    <property type="protein sequence ID" value="GHJ85293.1"/>
    <property type="molecule type" value="Genomic_DNA"/>
</dbReference>
<keyword evidence="2" id="KW-1185">Reference proteome</keyword>
<reference evidence="1" key="1">
    <citation type="submission" date="2020-07" db="EMBL/GenBank/DDBJ databases">
        <title>Draft Genome Sequence of a Deep-Sea Yeast, Naganishia (Cryptococcus) liquefaciens strain N6.</title>
        <authorList>
            <person name="Han Y.W."/>
            <person name="Kajitani R."/>
            <person name="Morimoto H."/>
            <person name="Parhat M."/>
            <person name="Tsubouchi H."/>
            <person name="Bakenova O."/>
            <person name="Ogata M."/>
            <person name="Argunhan B."/>
            <person name="Aoki R."/>
            <person name="Kajiwara S."/>
            <person name="Itoh T."/>
            <person name="Iwasaki H."/>
        </authorList>
    </citation>
    <scope>NUCLEOTIDE SEQUENCE</scope>
    <source>
        <strain evidence="1">N6</strain>
    </source>
</reference>
<evidence type="ECO:0000313" key="2">
    <source>
        <dbReference type="Proteomes" id="UP000620104"/>
    </source>
</evidence>
<protein>
    <submittedName>
        <fullName evidence="1">Uncharacterized protein</fullName>
    </submittedName>
</protein>
<evidence type="ECO:0000313" key="1">
    <source>
        <dbReference type="EMBL" id="GHJ85293.1"/>
    </source>
</evidence>